<evidence type="ECO:0008006" key="5">
    <source>
        <dbReference type="Google" id="ProtNLM"/>
    </source>
</evidence>
<feature type="transmembrane region" description="Helical" evidence="2">
    <location>
        <begin position="45"/>
        <end position="66"/>
    </location>
</feature>
<organism evidence="3 4">
    <name type="scientific">Pseudoglutamicibacter cumminsii</name>
    <dbReference type="NCBI Taxonomy" id="156979"/>
    <lineage>
        <taxon>Bacteria</taxon>
        <taxon>Bacillati</taxon>
        <taxon>Actinomycetota</taxon>
        <taxon>Actinomycetes</taxon>
        <taxon>Micrococcales</taxon>
        <taxon>Micrococcaceae</taxon>
        <taxon>Pseudoglutamicibacter</taxon>
    </lineage>
</organism>
<feature type="region of interest" description="Disordered" evidence="1">
    <location>
        <begin position="139"/>
        <end position="267"/>
    </location>
</feature>
<keyword evidence="2" id="KW-1133">Transmembrane helix</keyword>
<dbReference type="EMBL" id="JASODW010000001">
    <property type="protein sequence ID" value="MDK6274492.1"/>
    <property type="molecule type" value="Genomic_DNA"/>
</dbReference>
<comment type="caution">
    <text evidence="3">The sequence shown here is derived from an EMBL/GenBank/DDBJ whole genome shotgun (WGS) entry which is preliminary data.</text>
</comment>
<reference evidence="3" key="1">
    <citation type="submission" date="2023-05" db="EMBL/GenBank/DDBJ databases">
        <title>Cataloging the Phylogenetic Diversity of Human Bladder Bacteria.</title>
        <authorList>
            <person name="Du J."/>
        </authorList>
    </citation>
    <scope>NUCLEOTIDE SEQUENCE</scope>
    <source>
        <strain evidence="3">UMB9978</strain>
    </source>
</reference>
<feature type="compositionally biased region" description="Basic and acidic residues" evidence="1">
    <location>
        <begin position="156"/>
        <end position="176"/>
    </location>
</feature>
<protein>
    <recommendedName>
        <fullName evidence="5">Cell division protein FtsL</fullName>
    </recommendedName>
</protein>
<keyword evidence="2" id="KW-0472">Membrane</keyword>
<proteinExistence type="predicted"/>
<dbReference type="Proteomes" id="UP001240483">
    <property type="component" value="Unassembled WGS sequence"/>
</dbReference>
<accession>A0AAP4C6J4</accession>
<feature type="compositionally biased region" description="Polar residues" evidence="1">
    <location>
        <begin position="257"/>
        <end position="267"/>
    </location>
</feature>
<gene>
    <name evidence="3" type="ORF">QP116_01825</name>
</gene>
<dbReference type="RefSeq" id="WP_285332449.1">
    <property type="nucleotide sequence ID" value="NZ_JASODW010000001.1"/>
</dbReference>
<sequence>MSAQPLLRGNPNHAEPQYDGGTYRDAQAETRTPLSIIEYKPRKRLWSFIVLCLVIIGVTVATALGINVKVAKGQYELVQLNKQQQQLVQDNQARSAELYNKKSPQNLAANAAKLGMTASGSAATIDIEKKKIYGTATEAKKKDKGAANGPHVKAPRAHDYSERELERAREAIRAKQNEAATKQQSTSSSIGSAAVQGVDANGTGAAETSKGDANVSDTPQKSTDAKDAAGNNKKIADAQKETKPFDGRDLNGGSIPGPQTTGETSGN</sequence>
<dbReference type="AlphaFoldDB" id="A0AAP4C6J4"/>
<evidence type="ECO:0000256" key="1">
    <source>
        <dbReference type="SAM" id="MobiDB-lite"/>
    </source>
</evidence>
<keyword evidence="2" id="KW-0812">Transmembrane</keyword>
<feature type="compositionally biased region" description="Polar residues" evidence="1">
    <location>
        <begin position="178"/>
        <end position="191"/>
    </location>
</feature>
<evidence type="ECO:0000313" key="3">
    <source>
        <dbReference type="EMBL" id="MDK6274492.1"/>
    </source>
</evidence>
<evidence type="ECO:0000313" key="4">
    <source>
        <dbReference type="Proteomes" id="UP001240483"/>
    </source>
</evidence>
<feature type="compositionally biased region" description="Basic and acidic residues" evidence="1">
    <location>
        <begin position="234"/>
        <end position="249"/>
    </location>
</feature>
<name>A0AAP4C6J4_9MICC</name>
<feature type="region of interest" description="Disordered" evidence="1">
    <location>
        <begin position="1"/>
        <end position="25"/>
    </location>
</feature>
<evidence type="ECO:0000256" key="2">
    <source>
        <dbReference type="SAM" id="Phobius"/>
    </source>
</evidence>